<dbReference type="Pfam" id="PF02817">
    <property type="entry name" value="E3_binding"/>
    <property type="match status" value="1"/>
</dbReference>
<dbReference type="PANTHER" id="PTHR43178:SF5">
    <property type="entry name" value="LIPOAMIDE ACYLTRANSFERASE COMPONENT OF BRANCHED-CHAIN ALPHA-KETO ACID DEHYDROGENASE COMPLEX, MITOCHONDRIAL"/>
    <property type="match status" value="1"/>
</dbReference>
<evidence type="ECO:0000256" key="1">
    <source>
        <dbReference type="ARBA" id="ARBA00001938"/>
    </source>
</evidence>
<feature type="domain" description="Lipoyl-binding" evidence="8">
    <location>
        <begin position="101"/>
        <end position="176"/>
    </location>
</feature>
<sequence length="553" mass="58508">MAFTFKLPDVGEGMAEGEIVSWLVSEGDTVEEGDSIAEIQNDKSVEELASPVDGTIKKFLVEPGTVASVGDPIVEIDAEGHSDAGGDSSEGTTEATASKSLFTFKLPDVGEGMAEGEIVSWLVSEGDTIEEGDSIAEIQNDKSVEELASPVDGTIKQFLVEPGTVASVGDPIVEIDAEGHAGETEEVTASTEMSSEEAQAGAEKTDPAQDVEKVSDEVVKTSDPNKRVLAMPSVRQYAREKGVDISLVEASGKGGRTTREDIDTFLQGGGKAAAAKEVSAKDTSSKESIKSAVKETSASSKGKTASVSADVKPFKSGRSDEETREKMTTTRKAIAKAMVNSSLTIPSVSLFDEVDVTKLMEHRTKFKTIAAEQNVKLTFLPYIVKAIISVMKKFPALNSSIDDTTDEVVYKNYYNIGIAADTEQGLYVPVVSDADKKSMFNIASEISELGAKAHEGKLKSSDMADGSISISNIGSVGGGWFTPIINHPEVAILGVGRIAKKAIVNDEGEVVSAPMLALSLVFDHRVIDGATGQKAMNELKRLLADPELLLMEG</sequence>
<name>A0A511B120_9LACT</name>
<comment type="caution">
    <text evidence="10">The sequence shown here is derived from an EMBL/GenBank/DDBJ whole genome shotgun (WGS) entry which is preliminary data.</text>
</comment>
<dbReference type="SUPFAM" id="SSF52777">
    <property type="entry name" value="CoA-dependent acyltransferases"/>
    <property type="match status" value="1"/>
</dbReference>
<dbReference type="Proteomes" id="UP000321662">
    <property type="component" value="Unassembled WGS sequence"/>
</dbReference>
<comment type="cofactor">
    <cofactor evidence="1 6">
        <name>(R)-lipoate</name>
        <dbReference type="ChEBI" id="CHEBI:83088"/>
    </cofactor>
</comment>
<feature type="domain" description="Lipoyl-binding" evidence="8">
    <location>
        <begin position="2"/>
        <end position="77"/>
    </location>
</feature>
<dbReference type="FunFam" id="3.30.559.10:FF:000007">
    <property type="entry name" value="Dihydrolipoamide acetyltransferase component of pyruvate dehydrogenase complex"/>
    <property type="match status" value="1"/>
</dbReference>
<evidence type="ECO:0000256" key="3">
    <source>
        <dbReference type="ARBA" id="ARBA00022679"/>
    </source>
</evidence>
<feature type="region of interest" description="Disordered" evidence="7">
    <location>
        <begin position="272"/>
        <end position="325"/>
    </location>
</feature>
<keyword evidence="11" id="KW-1185">Reference proteome</keyword>
<dbReference type="InterPro" id="IPR011053">
    <property type="entry name" value="Single_hybrid_motif"/>
</dbReference>
<feature type="compositionally biased region" description="Basic and acidic residues" evidence="7">
    <location>
        <begin position="278"/>
        <end position="293"/>
    </location>
</feature>
<dbReference type="AlphaFoldDB" id="A0A511B120"/>
<dbReference type="Gene3D" id="3.30.559.10">
    <property type="entry name" value="Chloramphenicol acetyltransferase-like domain"/>
    <property type="match status" value="1"/>
</dbReference>
<proteinExistence type="inferred from homology"/>
<dbReference type="PROSITE" id="PS00189">
    <property type="entry name" value="LIPOYL"/>
    <property type="match status" value="2"/>
</dbReference>
<accession>A0A511B120</accession>
<dbReference type="GO" id="GO:0031405">
    <property type="term" value="F:lipoic acid binding"/>
    <property type="evidence" value="ECO:0007669"/>
    <property type="project" value="TreeGrafter"/>
</dbReference>
<evidence type="ECO:0000313" key="10">
    <source>
        <dbReference type="EMBL" id="GEK91507.1"/>
    </source>
</evidence>
<dbReference type="InterPro" id="IPR050743">
    <property type="entry name" value="2-oxoacid_DH_E2_comp"/>
</dbReference>
<evidence type="ECO:0000256" key="2">
    <source>
        <dbReference type="ARBA" id="ARBA00007317"/>
    </source>
</evidence>
<evidence type="ECO:0000259" key="8">
    <source>
        <dbReference type="PROSITE" id="PS50968"/>
    </source>
</evidence>
<dbReference type="Pfam" id="PF00198">
    <property type="entry name" value="2-oxoacid_dh"/>
    <property type="match status" value="1"/>
</dbReference>
<dbReference type="GO" id="GO:0016407">
    <property type="term" value="F:acetyltransferase activity"/>
    <property type="evidence" value="ECO:0007669"/>
    <property type="project" value="TreeGrafter"/>
</dbReference>
<dbReference type="InterPro" id="IPR023213">
    <property type="entry name" value="CAT-like_dom_sf"/>
</dbReference>
<feature type="compositionally biased region" description="Polar residues" evidence="7">
    <location>
        <begin position="294"/>
        <end position="307"/>
    </location>
</feature>
<dbReference type="Gene3D" id="2.40.50.100">
    <property type="match status" value="2"/>
</dbReference>
<dbReference type="InterPro" id="IPR003016">
    <property type="entry name" value="2-oxoA_DH_lipoyl-BS"/>
</dbReference>
<feature type="compositionally biased region" description="Polar residues" evidence="7">
    <location>
        <begin position="187"/>
        <end position="197"/>
    </location>
</feature>
<dbReference type="InterPro" id="IPR036625">
    <property type="entry name" value="E3-bd_dom_sf"/>
</dbReference>
<keyword evidence="10" id="KW-0670">Pyruvate</keyword>
<dbReference type="OrthoDB" id="9805770at2"/>
<reference evidence="10 11" key="1">
    <citation type="submission" date="2019-07" db="EMBL/GenBank/DDBJ databases">
        <title>Whole genome shotgun sequence of Alkalibacterium kapii NBRC 103247.</title>
        <authorList>
            <person name="Hosoyama A."/>
            <person name="Uohara A."/>
            <person name="Ohji S."/>
            <person name="Ichikawa N."/>
        </authorList>
    </citation>
    <scope>NUCLEOTIDE SEQUENCE [LARGE SCALE GENOMIC DNA]</scope>
    <source>
        <strain evidence="10 11">NBRC 103247</strain>
    </source>
</reference>
<dbReference type="Pfam" id="PF00364">
    <property type="entry name" value="Biotin_lipoyl"/>
    <property type="match status" value="2"/>
</dbReference>
<dbReference type="PANTHER" id="PTHR43178">
    <property type="entry name" value="DIHYDROLIPOAMIDE ACETYLTRANSFERASE COMPONENT OF PYRUVATE DEHYDROGENASE COMPLEX"/>
    <property type="match status" value="1"/>
</dbReference>
<dbReference type="Gene3D" id="4.10.320.10">
    <property type="entry name" value="E3-binding domain"/>
    <property type="match status" value="1"/>
</dbReference>
<dbReference type="CDD" id="cd06849">
    <property type="entry name" value="lipoyl_domain"/>
    <property type="match status" value="2"/>
</dbReference>
<feature type="region of interest" description="Disordered" evidence="7">
    <location>
        <begin position="181"/>
        <end position="220"/>
    </location>
</feature>
<evidence type="ECO:0000256" key="4">
    <source>
        <dbReference type="ARBA" id="ARBA00022823"/>
    </source>
</evidence>
<dbReference type="SUPFAM" id="SSF51230">
    <property type="entry name" value="Single hybrid motif"/>
    <property type="match status" value="2"/>
</dbReference>
<dbReference type="InterPro" id="IPR004167">
    <property type="entry name" value="PSBD"/>
</dbReference>
<comment type="similarity">
    <text evidence="2 6">Belongs to the 2-oxoacid dehydrogenase family.</text>
</comment>
<keyword evidence="3 6" id="KW-0808">Transferase</keyword>
<dbReference type="InterPro" id="IPR000089">
    <property type="entry name" value="Biotin_lipoyl"/>
</dbReference>
<evidence type="ECO:0000256" key="5">
    <source>
        <dbReference type="ARBA" id="ARBA00023315"/>
    </source>
</evidence>
<organism evidence="10 11">
    <name type="scientific">Alkalibacterium kapii</name>
    <dbReference type="NCBI Taxonomy" id="426704"/>
    <lineage>
        <taxon>Bacteria</taxon>
        <taxon>Bacillati</taxon>
        <taxon>Bacillota</taxon>
        <taxon>Bacilli</taxon>
        <taxon>Lactobacillales</taxon>
        <taxon>Carnobacteriaceae</taxon>
        <taxon>Alkalibacterium</taxon>
    </lineage>
</organism>
<feature type="domain" description="Peripheral subunit-binding (PSBD)" evidence="9">
    <location>
        <begin position="229"/>
        <end position="266"/>
    </location>
</feature>
<evidence type="ECO:0000313" key="11">
    <source>
        <dbReference type="Proteomes" id="UP000321662"/>
    </source>
</evidence>
<dbReference type="GO" id="GO:0005737">
    <property type="term" value="C:cytoplasm"/>
    <property type="evidence" value="ECO:0007669"/>
    <property type="project" value="TreeGrafter"/>
</dbReference>
<dbReference type="SUPFAM" id="SSF47005">
    <property type="entry name" value="Peripheral subunit-binding domain of 2-oxo acid dehydrogenase complex"/>
    <property type="match status" value="1"/>
</dbReference>
<feature type="compositionally biased region" description="Basic and acidic residues" evidence="7">
    <location>
        <begin position="203"/>
        <end position="220"/>
    </location>
</feature>
<keyword evidence="4 6" id="KW-0450">Lipoyl</keyword>
<dbReference type="RefSeq" id="WP_146924333.1">
    <property type="nucleotide sequence ID" value="NZ_BJUY01000012.1"/>
</dbReference>
<gene>
    <name evidence="10" type="primary">aceF</name>
    <name evidence="10" type="ORF">AKA01nite_11290</name>
</gene>
<protein>
    <recommendedName>
        <fullName evidence="6">Dihydrolipoamide acetyltransferase component of pyruvate dehydrogenase complex</fullName>
        <ecNumber evidence="6">2.3.1.-</ecNumber>
    </recommendedName>
</protein>
<evidence type="ECO:0000259" key="9">
    <source>
        <dbReference type="PROSITE" id="PS51826"/>
    </source>
</evidence>
<dbReference type="InterPro" id="IPR001078">
    <property type="entry name" value="2-oxoacid_DH_actylTfrase"/>
</dbReference>
<keyword evidence="5 6" id="KW-0012">Acyltransferase</keyword>
<feature type="region of interest" description="Disordered" evidence="7">
    <location>
        <begin position="77"/>
        <end position="96"/>
    </location>
</feature>
<dbReference type="PROSITE" id="PS50968">
    <property type="entry name" value="BIOTINYL_LIPOYL"/>
    <property type="match status" value="2"/>
</dbReference>
<dbReference type="EC" id="2.3.1.-" evidence="6"/>
<evidence type="ECO:0000256" key="7">
    <source>
        <dbReference type="SAM" id="MobiDB-lite"/>
    </source>
</evidence>
<dbReference type="EMBL" id="BJUY01000012">
    <property type="protein sequence ID" value="GEK91507.1"/>
    <property type="molecule type" value="Genomic_DNA"/>
</dbReference>
<evidence type="ECO:0000256" key="6">
    <source>
        <dbReference type="RuleBase" id="RU003423"/>
    </source>
</evidence>
<dbReference type="PROSITE" id="PS51826">
    <property type="entry name" value="PSBD"/>
    <property type="match status" value="1"/>
</dbReference>